<evidence type="ECO:0000256" key="3">
    <source>
        <dbReference type="ARBA" id="ARBA00023306"/>
    </source>
</evidence>
<feature type="non-terminal residue" evidence="4">
    <location>
        <position position="1"/>
    </location>
</feature>
<dbReference type="InterPro" id="IPR036751">
    <property type="entry name" value="SpoVG_sf"/>
</dbReference>
<evidence type="ECO:0000313" key="4">
    <source>
        <dbReference type="EMBL" id="GAF88244.1"/>
    </source>
</evidence>
<dbReference type="SUPFAM" id="SSF160537">
    <property type="entry name" value="SpoVG-like"/>
    <property type="match status" value="1"/>
</dbReference>
<dbReference type="PANTHER" id="PTHR38429">
    <property type="entry name" value="SEPTATION PROTEIN SPOVG-RELATED"/>
    <property type="match status" value="1"/>
</dbReference>
<dbReference type="PANTHER" id="PTHR38429:SF1">
    <property type="entry name" value="SEPTATION PROTEIN SPOVG-RELATED"/>
    <property type="match status" value="1"/>
</dbReference>
<protein>
    <submittedName>
        <fullName evidence="4">Uncharacterized protein</fullName>
    </submittedName>
</protein>
<dbReference type="Gene3D" id="3.30.1120.40">
    <property type="entry name" value="Stage V sporulation protein G"/>
    <property type="match status" value="1"/>
</dbReference>
<evidence type="ECO:0000256" key="1">
    <source>
        <dbReference type="ARBA" id="ARBA00022618"/>
    </source>
</evidence>
<comment type="caution">
    <text evidence="4">The sequence shown here is derived from an EMBL/GenBank/DDBJ whole genome shotgun (WGS) entry which is preliminary data.</text>
</comment>
<accession>X0T4U0</accession>
<evidence type="ECO:0000256" key="2">
    <source>
        <dbReference type="ARBA" id="ARBA00023210"/>
    </source>
</evidence>
<keyword evidence="2" id="KW-0717">Septation</keyword>
<dbReference type="AlphaFoldDB" id="X0T4U0"/>
<dbReference type="GO" id="GO:0030435">
    <property type="term" value="P:sporulation resulting in formation of a cellular spore"/>
    <property type="evidence" value="ECO:0007669"/>
    <property type="project" value="InterPro"/>
</dbReference>
<reference evidence="4" key="1">
    <citation type="journal article" date="2014" name="Front. Microbiol.">
        <title>High frequency of phylogenetically diverse reductive dehalogenase-homologous genes in deep subseafloor sedimentary metagenomes.</title>
        <authorList>
            <person name="Kawai M."/>
            <person name="Futagami T."/>
            <person name="Toyoda A."/>
            <person name="Takaki Y."/>
            <person name="Nishi S."/>
            <person name="Hori S."/>
            <person name="Arai W."/>
            <person name="Tsubouchi T."/>
            <person name="Morono Y."/>
            <person name="Uchiyama I."/>
            <person name="Ito T."/>
            <person name="Fujiyama A."/>
            <person name="Inagaki F."/>
            <person name="Takami H."/>
        </authorList>
    </citation>
    <scope>NUCLEOTIDE SEQUENCE</scope>
    <source>
        <strain evidence="4">Expedition CK06-06</strain>
    </source>
</reference>
<dbReference type="EMBL" id="BARS01013923">
    <property type="protein sequence ID" value="GAF88244.1"/>
    <property type="molecule type" value="Genomic_DNA"/>
</dbReference>
<name>X0T4U0_9ZZZZ</name>
<sequence length="68" mass="7757">IQGKESLFVAMPSREVKNGEFRDTAHPIDNGFRLTMEQVILGKYKELMGEEHIPPIVDIPTEDLTFRA</sequence>
<dbReference type="InterPro" id="IPR007170">
    <property type="entry name" value="SpoVG"/>
</dbReference>
<gene>
    <name evidence="4" type="ORF">S01H1_23844</name>
</gene>
<keyword evidence="1" id="KW-0132">Cell division</keyword>
<dbReference type="Pfam" id="PF04026">
    <property type="entry name" value="SpoVG"/>
    <property type="match status" value="1"/>
</dbReference>
<dbReference type="GO" id="GO:0000917">
    <property type="term" value="P:division septum assembly"/>
    <property type="evidence" value="ECO:0007669"/>
    <property type="project" value="UniProtKB-KW"/>
</dbReference>
<keyword evidence="3" id="KW-0131">Cell cycle</keyword>
<organism evidence="4">
    <name type="scientific">marine sediment metagenome</name>
    <dbReference type="NCBI Taxonomy" id="412755"/>
    <lineage>
        <taxon>unclassified sequences</taxon>
        <taxon>metagenomes</taxon>
        <taxon>ecological metagenomes</taxon>
    </lineage>
</organism>
<proteinExistence type="predicted"/>